<accession>A0A381P7K3</accession>
<dbReference type="AlphaFoldDB" id="A0A381P7K3"/>
<protein>
    <submittedName>
        <fullName evidence="1">Uncharacterized protein</fullName>
    </submittedName>
</protein>
<dbReference type="PROSITE" id="PS51257">
    <property type="entry name" value="PROKAR_LIPOPROTEIN"/>
    <property type="match status" value="1"/>
</dbReference>
<organism evidence="1">
    <name type="scientific">marine metagenome</name>
    <dbReference type="NCBI Taxonomy" id="408172"/>
    <lineage>
        <taxon>unclassified sequences</taxon>
        <taxon>metagenomes</taxon>
        <taxon>ecological metagenomes</taxon>
    </lineage>
</organism>
<dbReference type="EMBL" id="UINC01000898">
    <property type="protein sequence ID" value="SUZ62922.1"/>
    <property type="molecule type" value="Genomic_DNA"/>
</dbReference>
<proteinExistence type="predicted"/>
<gene>
    <name evidence="1" type="ORF">METZ01_LOCUS15776</name>
</gene>
<reference evidence="1" key="1">
    <citation type="submission" date="2018-05" db="EMBL/GenBank/DDBJ databases">
        <authorList>
            <person name="Lanie J.A."/>
            <person name="Ng W.-L."/>
            <person name="Kazmierczak K.M."/>
            <person name="Andrzejewski T.M."/>
            <person name="Davidsen T.M."/>
            <person name="Wayne K.J."/>
            <person name="Tettelin H."/>
            <person name="Glass J.I."/>
            <person name="Rusch D."/>
            <person name="Podicherti R."/>
            <person name="Tsui H.-C.T."/>
            <person name="Winkler M.E."/>
        </authorList>
    </citation>
    <scope>NUCLEOTIDE SEQUENCE</scope>
</reference>
<evidence type="ECO:0000313" key="1">
    <source>
        <dbReference type="EMBL" id="SUZ62922.1"/>
    </source>
</evidence>
<name>A0A381P7K3_9ZZZZ</name>
<sequence length="159" mass="17526">MNFYNKVMAGLPPRQWNCRVFASFLLAAAMTLSSCVAPPDHTDGLLENIPAVVNEPDYFSLSILGDKYSEDESWDLNFSAIETDVALATLVLKDIDVKATDSTYFQVLRAEGDTILSVLIQSDLIWSSENSITETGAPAVATFTGVNFTGRFEYQLIKK</sequence>